<dbReference type="CDD" id="cd09112">
    <property type="entry name" value="PLDc_CLS_2"/>
    <property type="match status" value="1"/>
</dbReference>
<feature type="domain" description="PLD phosphodiesterase" evidence="14">
    <location>
        <begin position="229"/>
        <end position="256"/>
    </location>
</feature>
<dbReference type="PANTHER" id="PTHR21248:SF22">
    <property type="entry name" value="PHOSPHOLIPASE D"/>
    <property type="match status" value="1"/>
</dbReference>
<sequence>MEVLAIESHHVNMVWEFLVQWYWIPLSILYIGVISTILIENRNPSKTVSWVMVIVFLPVIGLILYYLFGQKFQKIRKFQRMSQQQAELLEREWNKLEPEMERDLETIEEWIGSAHRVFTFLKNERLSSPSLRNRVTLLTNGEEKFPAFLKAIREARHAIHLEYYIFELDNIGLEVLNALEEKAAEGVKVRLIVDSFGSPDLVKYLVASKKSKIEFQPFLPVTFTSLANSNYRNHRKIAVIDGHIGFVGGINISDRYINYPGQSNAVFWRDTSVMIEGEAVNMLQVNFWMSWNQTDGEPFMITREYLCSKPFQFPEQAAVAFTSSDPGSVGPFNMEAILLAISEAKNRVQLCTPYYIPSDELSTALQVAAASGVEVELMMPAQSDSYFVQHASFSFLKSLLNRGVKVYLYTKGFIHAKTLCIDGKVAFIGTTNLDIRSFYINFEISAIISDLQLCVNLENQFEKDKTNSDLLTLKIWKNRSKWKKGVDSLCRLLAPLL</sequence>
<evidence type="ECO:0000256" key="3">
    <source>
        <dbReference type="ARBA" id="ARBA00022516"/>
    </source>
</evidence>
<dbReference type="EMBL" id="ACHB01000104">
    <property type="protein sequence ID" value="EEI89516.1"/>
    <property type="molecule type" value="Genomic_DNA"/>
</dbReference>
<dbReference type="InterPro" id="IPR027379">
    <property type="entry name" value="CLS_N"/>
</dbReference>
<evidence type="ECO:0000256" key="6">
    <source>
        <dbReference type="ARBA" id="ARBA00022737"/>
    </source>
</evidence>
<dbReference type="AlphaFoldDB" id="C2G5M7"/>
<evidence type="ECO:0000256" key="12">
    <source>
        <dbReference type="NCBIfam" id="TIGR04265"/>
    </source>
</evidence>
<dbReference type="InterPro" id="IPR001736">
    <property type="entry name" value="PLipase_D/transphosphatidylase"/>
</dbReference>
<dbReference type="PROSITE" id="PS50035">
    <property type="entry name" value="PLD"/>
    <property type="match status" value="2"/>
</dbReference>
<proteinExistence type="predicted"/>
<keyword evidence="2" id="KW-1003">Cell membrane</keyword>
<evidence type="ECO:0000256" key="5">
    <source>
        <dbReference type="ARBA" id="ARBA00022692"/>
    </source>
</evidence>
<evidence type="ECO:0000259" key="14">
    <source>
        <dbReference type="PROSITE" id="PS50035"/>
    </source>
</evidence>
<evidence type="ECO:0000256" key="2">
    <source>
        <dbReference type="ARBA" id="ARBA00022475"/>
    </source>
</evidence>
<keyword evidence="11" id="KW-1208">Phospholipid metabolism</keyword>
<keyword evidence="10" id="KW-0594">Phospholipid biosynthesis</keyword>
<evidence type="ECO:0000256" key="7">
    <source>
        <dbReference type="ARBA" id="ARBA00022989"/>
    </source>
</evidence>
<dbReference type="GO" id="GO:0005886">
    <property type="term" value="C:plasma membrane"/>
    <property type="evidence" value="ECO:0007669"/>
    <property type="project" value="UniProtKB-SubCell"/>
</dbReference>
<dbReference type="InterPro" id="IPR025202">
    <property type="entry name" value="PLD-like_dom"/>
</dbReference>
<keyword evidence="8" id="KW-0443">Lipid metabolism</keyword>
<dbReference type="Pfam" id="PF13091">
    <property type="entry name" value="PLDc_2"/>
    <property type="match status" value="2"/>
</dbReference>
<dbReference type="Proteomes" id="UP000006241">
    <property type="component" value="Unassembled WGS sequence"/>
</dbReference>
<dbReference type="HOGENOM" id="CLU_038053_1_2_10"/>
<evidence type="ECO:0000313" key="16">
    <source>
        <dbReference type="Proteomes" id="UP000006241"/>
    </source>
</evidence>
<comment type="caution">
    <text evidence="15">The sequence shown here is derived from an EMBL/GenBank/DDBJ whole genome shotgun (WGS) entry which is preliminary data.</text>
</comment>
<evidence type="ECO:0000256" key="4">
    <source>
        <dbReference type="ARBA" id="ARBA00022679"/>
    </source>
</evidence>
<evidence type="ECO:0000256" key="9">
    <source>
        <dbReference type="ARBA" id="ARBA00023136"/>
    </source>
</evidence>
<feature type="domain" description="PLD phosphodiesterase" evidence="14">
    <location>
        <begin position="410"/>
        <end position="437"/>
    </location>
</feature>
<evidence type="ECO:0000256" key="13">
    <source>
        <dbReference type="SAM" id="Phobius"/>
    </source>
</evidence>
<dbReference type="SUPFAM" id="SSF56024">
    <property type="entry name" value="Phospholipase D/nuclease"/>
    <property type="match status" value="2"/>
</dbReference>
<keyword evidence="4 15" id="KW-0808">Transferase</keyword>
<dbReference type="InterPro" id="IPR022924">
    <property type="entry name" value="Cardiolipin_synthase"/>
</dbReference>
<feature type="transmembrane region" description="Helical" evidence="13">
    <location>
        <begin position="20"/>
        <end position="39"/>
    </location>
</feature>
<feature type="transmembrane region" description="Helical" evidence="13">
    <location>
        <begin position="48"/>
        <end position="68"/>
    </location>
</feature>
<dbReference type="PANTHER" id="PTHR21248">
    <property type="entry name" value="CARDIOLIPIN SYNTHASE"/>
    <property type="match status" value="1"/>
</dbReference>
<gene>
    <name evidence="15" type="primary">cls</name>
    <name evidence="15" type="ORF">HMPREF0765_4883</name>
</gene>
<keyword evidence="9 13" id="KW-0472">Membrane</keyword>
<organism evidence="15 16">
    <name type="scientific">Sphingobacterium spiritivorum ATCC 33300</name>
    <dbReference type="NCBI Taxonomy" id="525372"/>
    <lineage>
        <taxon>Bacteria</taxon>
        <taxon>Pseudomonadati</taxon>
        <taxon>Bacteroidota</taxon>
        <taxon>Sphingobacteriia</taxon>
        <taxon>Sphingobacteriales</taxon>
        <taxon>Sphingobacteriaceae</taxon>
        <taxon>Sphingobacterium</taxon>
    </lineage>
</organism>
<evidence type="ECO:0000256" key="8">
    <source>
        <dbReference type="ARBA" id="ARBA00023098"/>
    </source>
</evidence>
<dbReference type="RefSeq" id="WP_003005353.1">
    <property type="nucleotide sequence ID" value="NZ_GG668630.1"/>
</dbReference>
<dbReference type="CDD" id="cd09110">
    <property type="entry name" value="PLDc_CLS_1"/>
    <property type="match status" value="1"/>
</dbReference>
<evidence type="ECO:0000313" key="15">
    <source>
        <dbReference type="EMBL" id="EEI89516.1"/>
    </source>
</evidence>
<comment type="subcellular location">
    <subcellularLocation>
        <location evidence="1">Cell membrane</location>
        <topology evidence="1">Multi-pass membrane protein</topology>
    </subcellularLocation>
</comment>
<dbReference type="SMART" id="SM00155">
    <property type="entry name" value="PLDc"/>
    <property type="match status" value="2"/>
</dbReference>
<reference evidence="15 16" key="1">
    <citation type="submission" date="2009-01" db="EMBL/GenBank/DDBJ databases">
        <authorList>
            <person name="Qin X."/>
            <person name="Bachman B."/>
            <person name="Battles P."/>
            <person name="Bell A."/>
            <person name="Bess C."/>
            <person name="Bickham C."/>
            <person name="Chaboub L."/>
            <person name="Chen D."/>
            <person name="Coyle M."/>
            <person name="Deiros D.R."/>
            <person name="Dinh H."/>
            <person name="Forbes L."/>
            <person name="Fowler G."/>
            <person name="Francisco L."/>
            <person name="Fu Q."/>
            <person name="Gubbala S."/>
            <person name="Hale W."/>
            <person name="Han Y."/>
            <person name="Hemphill L."/>
            <person name="Highlander S.K."/>
            <person name="Hirani K."/>
            <person name="Hogues M."/>
            <person name="Jackson L."/>
            <person name="Jakkamsetti A."/>
            <person name="Javaid M."/>
            <person name="Jiang H."/>
            <person name="Korchina V."/>
            <person name="Kovar C."/>
            <person name="Lara F."/>
            <person name="Lee S."/>
            <person name="Mata R."/>
            <person name="Mathew T."/>
            <person name="Moen C."/>
            <person name="Morales K."/>
            <person name="Munidasa M."/>
            <person name="Nazareth L."/>
            <person name="Ngo R."/>
            <person name="Nguyen L."/>
            <person name="Okwuonu G."/>
            <person name="Ongeri F."/>
            <person name="Patil S."/>
            <person name="Petrosino J."/>
            <person name="Pham C."/>
            <person name="Pham P."/>
            <person name="Pu L.-L."/>
            <person name="Puazo M."/>
            <person name="Raj R."/>
            <person name="Reid J."/>
            <person name="Rouhana J."/>
            <person name="Saada N."/>
            <person name="Shang Y."/>
            <person name="Simmons D."/>
            <person name="Thornton R."/>
            <person name="Warren J."/>
            <person name="Weissenberger G."/>
            <person name="Zhang J."/>
            <person name="Zhang L."/>
            <person name="Zhou C."/>
            <person name="Zhu D."/>
            <person name="Muzny D."/>
            <person name="Worley K."/>
            <person name="Gibbs R."/>
        </authorList>
    </citation>
    <scope>NUCLEOTIDE SEQUENCE [LARGE SCALE GENOMIC DNA]</scope>
    <source>
        <strain evidence="15 16">ATCC 33300</strain>
    </source>
</reference>
<evidence type="ECO:0000256" key="11">
    <source>
        <dbReference type="ARBA" id="ARBA00023264"/>
    </source>
</evidence>
<evidence type="ECO:0000256" key="1">
    <source>
        <dbReference type="ARBA" id="ARBA00004651"/>
    </source>
</evidence>
<protein>
    <recommendedName>
        <fullName evidence="12">Cardiolipin synthase</fullName>
        <ecNumber evidence="12">2.7.8.-</ecNumber>
    </recommendedName>
</protein>
<accession>C2G5M7</accession>
<dbReference type="NCBIfam" id="TIGR04265">
    <property type="entry name" value="bac_cardiolipin"/>
    <property type="match status" value="1"/>
</dbReference>
<evidence type="ECO:0000256" key="10">
    <source>
        <dbReference type="ARBA" id="ARBA00023209"/>
    </source>
</evidence>
<dbReference type="EC" id="2.7.8.-" evidence="12"/>
<keyword evidence="7 13" id="KW-1133">Transmembrane helix</keyword>
<name>C2G5M7_SPHSI</name>
<dbReference type="Gene3D" id="3.30.870.10">
    <property type="entry name" value="Endonuclease Chain A"/>
    <property type="match status" value="2"/>
</dbReference>
<dbReference type="GO" id="GO:0032049">
    <property type="term" value="P:cardiolipin biosynthetic process"/>
    <property type="evidence" value="ECO:0007669"/>
    <property type="project" value="UniProtKB-UniRule"/>
</dbReference>
<keyword evidence="5 13" id="KW-0812">Transmembrane</keyword>
<dbReference type="GO" id="GO:0008808">
    <property type="term" value="F:cardiolipin synthase activity"/>
    <property type="evidence" value="ECO:0007669"/>
    <property type="project" value="UniProtKB-UniRule"/>
</dbReference>
<keyword evidence="6" id="KW-0677">Repeat</keyword>
<dbReference type="Pfam" id="PF13396">
    <property type="entry name" value="PLDc_N"/>
    <property type="match status" value="1"/>
</dbReference>
<keyword evidence="3" id="KW-0444">Lipid biosynthesis</keyword>